<protein>
    <submittedName>
        <fullName evidence="3">Redoxin domain-containing protein</fullName>
    </submittedName>
</protein>
<dbReference type="Pfam" id="PF00578">
    <property type="entry name" value="AhpC-TSA"/>
    <property type="match status" value="1"/>
</dbReference>
<name>A0ABY4CJA4_9BACL</name>
<dbReference type="Gene3D" id="3.40.30.10">
    <property type="entry name" value="Glutaredoxin"/>
    <property type="match status" value="1"/>
</dbReference>
<accession>A0ABY4CJA4</accession>
<proteinExistence type="predicted"/>
<dbReference type="Proteomes" id="UP000830167">
    <property type="component" value="Chromosome"/>
</dbReference>
<evidence type="ECO:0000313" key="4">
    <source>
        <dbReference type="Proteomes" id="UP000830167"/>
    </source>
</evidence>
<dbReference type="RefSeq" id="WP_347436211.1">
    <property type="nucleotide sequence ID" value="NZ_CP089291.1"/>
</dbReference>
<keyword evidence="4" id="KW-1185">Reference proteome</keyword>
<evidence type="ECO:0000259" key="2">
    <source>
        <dbReference type="Pfam" id="PF00578"/>
    </source>
</evidence>
<dbReference type="InterPro" id="IPR000866">
    <property type="entry name" value="AhpC/TSA"/>
</dbReference>
<gene>
    <name evidence="3" type="ORF">LSG31_16735</name>
</gene>
<organism evidence="3 4">
    <name type="scientific">Fodinisporobacter ferrooxydans</name>
    <dbReference type="NCBI Taxonomy" id="2901836"/>
    <lineage>
        <taxon>Bacteria</taxon>
        <taxon>Bacillati</taxon>
        <taxon>Bacillota</taxon>
        <taxon>Bacilli</taxon>
        <taxon>Bacillales</taxon>
        <taxon>Alicyclobacillaceae</taxon>
        <taxon>Fodinisporobacter</taxon>
    </lineage>
</organism>
<feature type="domain" description="Alkyl hydroperoxide reductase subunit C/ Thiol specific antioxidant" evidence="2">
    <location>
        <begin position="4"/>
        <end position="38"/>
    </location>
</feature>
<reference evidence="3" key="1">
    <citation type="submission" date="2021-12" db="EMBL/GenBank/DDBJ databases">
        <title>Alicyclobacillaceae gen. nov., sp. nov., isolated from chalcocite enrichment system.</title>
        <authorList>
            <person name="Jiang Z."/>
        </authorList>
    </citation>
    <scope>NUCLEOTIDE SEQUENCE</scope>
    <source>
        <strain evidence="3">MYW30-H2</strain>
    </source>
</reference>
<keyword evidence="1" id="KW-1015">Disulfide bond</keyword>
<sequence length="38" mass="4403">MALGEKIFDFALPDLDGNLVSLQEYRGKKVLIFMWASW</sequence>
<evidence type="ECO:0000313" key="3">
    <source>
        <dbReference type="EMBL" id="UOF89521.1"/>
    </source>
</evidence>
<dbReference type="SUPFAM" id="SSF52833">
    <property type="entry name" value="Thioredoxin-like"/>
    <property type="match status" value="1"/>
</dbReference>
<evidence type="ECO:0000256" key="1">
    <source>
        <dbReference type="ARBA" id="ARBA00023157"/>
    </source>
</evidence>
<dbReference type="EMBL" id="CP089291">
    <property type="protein sequence ID" value="UOF89521.1"/>
    <property type="molecule type" value="Genomic_DNA"/>
</dbReference>
<dbReference type="InterPro" id="IPR036249">
    <property type="entry name" value="Thioredoxin-like_sf"/>
</dbReference>